<dbReference type="Gene3D" id="1.10.472.80">
    <property type="entry name" value="Ypt/Rab-GAP domain of gyp1p, domain 3"/>
    <property type="match status" value="1"/>
</dbReference>
<sequence length="1252" mass="140727">MDMRKVRHKYLCSYIYALRCKNERIYYVAECYPLSFQHISVQISSDFGKQWLASKYFECLIALEFLLHRHNIVHGCLKPSDLMLSPCGSIKMAGFGIFLSTNWGRDVKFPLGPIAYHSPEMLLNYYQYSKNLRSFLPNTCPVDSRTDLWSLSLIFLGAIHGKQQTNPMLGLTAISDCIKYLFTNFTEFIDNQNFVSPFEALLKNNLALKPANRLTLSETNERIVQEFNFHKDENLEESSSYNPLLDKQEMSVPVPSLEVLNDLGNRKLLPEIVKALDFVKNCNNLDELFHYWQLCGNQLSDVWYHRISQSASKDDDLVHRSQQMPILSIPHISYIVKDEENGKAISSELVWSSDQVRGDFKYDCSLFPLPAKRLVQQLARIPIKNLYPTILNTDQDFDELAHFSEDFYTGTDPFERFESKIYQVGLHAPYSEKTNSSTNCRSIDLEPIAVKETEVSYQILRIRLFLVLLRGLPLTEVRLRLEARKDIPPFVRAKVWAALLGVHRDNCIRERYLERLLLAGMSFKSEVGSYQSYFNLDPALLAGLNNFDSSTIKKPTTPEVELHFMTTKSVLDEKSINQIAVDLPRCHAYDPLLSSDYGQMKLRRVLTSALVDGTNPNSYTQGMDSLAAVFTRISYADEALASAMLNALIEQRLAGMFTVGGFTLGLTAYFVVIRRLLAFHMPNLATHFHRLNVPITGLTTGWIYTLFAHSIPLDLAEQLWDSMLPAPSSILIFIYLAVFKLLQSQTRIERMGLEQICTLLSNFPQVNLDRLRADAIKFAENTPGSLVKHPGLPKCPVKIPINSEARRYAQNYIFPNWPVQFDELEFNEAYQELQLLHRQKTSHEISQVSEGLIASGHNRSASAVSQIIDPESGSQNEGFAALISCKDVILHHSRPDCLVIDLRSSEDFHNGSLIGSINRPNSEVSLTEDPQPPENERFLRELKSDPAWIRTTQARHTIEPKDESNSPGLVIVLVESDSDSDSTMARNVASCLVQSGIDRVTVASGGAAVLDHSGPRIQFLKPNEESTALTSDHLSDSDPPSQEMAHFGYRFDENGILRTLISVNTASNASPGAVNTDMAASNSQTQSAGTHLQKGTISYHVNSLKRQEMLRARGLNPGSQIELVKRAHDLGFAIAIINANEHVPTEAEMDAMESGNVSGSSSKMSGSFVTSPINKNRVKRTTYVDLLRAEAVEEESTHEHPLHNSQSPKRVSSASCEKGTLPRASKRNLTQSCLSEDEVTIFLLTSNLSDEY</sequence>
<dbReference type="SUPFAM" id="SSF52821">
    <property type="entry name" value="Rhodanese/Cell cycle control phosphatase"/>
    <property type="match status" value="1"/>
</dbReference>
<dbReference type="PROSITE" id="PS50206">
    <property type="entry name" value="RHODANESE_3"/>
    <property type="match status" value="1"/>
</dbReference>
<gene>
    <name evidence="6" type="ORF">Ciccas_002853</name>
</gene>
<dbReference type="SUPFAM" id="SSF56112">
    <property type="entry name" value="Protein kinase-like (PK-like)"/>
    <property type="match status" value="1"/>
</dbReference>
<feature type="transmembrane region" description="Helical" evidence="2">
    <location>
        <begin position="653"/>
        <end position="672"/>
    </location>
</feature>
<keyword evidence="2" id="KW-0812">Transmembrane</keyword>
<dbReference type="Proteomes" id="UP001626550">
    <property type="component" value="Unassembled WGS sequence"/>
</dbReference>
<evidence type="ECO:0000313" key="7">
    <source>
        <dbReference type="Proteomes" id="UP001626550"/>
    </source>
</evidence>
<dbReference type="InterPro" id="IPR036873">
    <property type="entry name" value="Rhodanese-like_dom_sf"/>
</dbReference>
<evidence type="ECO:0000259" key="4">
    <source>
        <dbReference type="PROSITE" id="PS50086"/>
    </source>
</evidence>
<comment type="caution">
    <text evidence="6">The sequence shown here is derived from an EMBL/GenBank/DDBJ whole genome shotgun (WGS) entry which is preliminary data.</text>
</comment>
<feature type="region of interest" description="Disordered" evidence="1">
    <location>
        <begin position="1192"/>
        <end position="1219"/>
    </location>
</feature>
<accession>A0ABD2QGN3</accession>
<dbReference type="SUPFAM" id="SSF47923">
    <property type="entry name" value="Ypt/Rab-GAP domain of gyp1p"/>
    <property type="match status" value="2"/>
</dbReference>
<dbReference type="Gene3D" id="1.10.8.270">
    <property type="entry name" value="putative rabgap domain of human tbc1 domain family member 14 like domains"/>
    <property type="match status" value="1"/>
</dbReference>
<feature type="transmembrane region" description="Helical" evidence="2">
    <location>
        <begin position="693"/>
        <end position="711"/>
    </location>
</feature>
<organism evidence="6 7">
    <name type="scientific">Cichlidogyrus casuarinus</name>
    <dbReference type="NCBI Taxonomy" id="1844966"/>
    <lineage>
        <taxon>Eukaryota</taxon>
        <taxon>Metazoa</taxon>
        <taxon>Spiralia</taxon>
        <taxon>Lophotrochozoa</taxon>
        <taxon>Platyhelminthes</taxon>
        <taxon>Monogenea</taxon>
        <taxon>Monopisthocotylea</taxon>
        <taxon>Dactylogyridea</taxon>
        <taxon>Ancyrocephalidae</taxon>
        <taxon>Cichlidogyrus</taxon>
    </lineage>
</organism>
<feature type="domain" description="Protein kinase" evidence="3">
    <location>
        <begin position="1"/>
        <end position="228"/>
    </location>
</feature>
<keyword evidence="2" id="KW-1133">Transmembrane helix</keyword>
<dbReference type="InterPro" id="IPR000719">
    <property type="entry name" value="Prot_kinase_dom"/>
</dbReference>
<feature type="compositionally biased region" description="Basic and acidic residues" evidence="1">
    <location>
        <begin position="1192"/>
        <end position="1202"/>
    </location>
</feature>
<dbReference type="PROSITE" id="PS50011">
    <property type="entry name" value="PROTEIN_KINASE_DOM"/>
    <property type="match status" value="1"/>
</dbReference>
<feature type="region of interest" description="Disordered" evidence="1">
    <location>
        <begin position="1021"/>
        <end position="1045"/>
    </location>
</feature>
<feature type="compositionally biased region" description="Polar residues" evidence="1">
    <location>
        <begin position="1203"/>
        <end position="1215"/>
    </location>
</feature>
<evidence type="ECO:0000256" key="1">
    <source>
        <dbReference type="SAM" id="MobiDB-lite"/>
    </source>
</evidence>
<evidence type="ECO:0000313" key="6">
    <source>
        <dbReference type="EMBL" id="KAL3318477.1"/>
    </source>
</evidence>
<dbReference type="EMBL" id="JBJKFK010000239">
    <property type="protein sequence ID" value="KAL3318477.1"/>
    <property type="molecule type" value="Genomic_DNA"/>
</dbReference>
<evidence type="ECO:0008006" key="8">
    <source>
        <dbReference type="Google" id="ProtNLM"/>
    </source>
</evidence>
<dbReference type="AlphaFoldDB" id="A0ABD2QGN3"/>
<dbReference type="Pfam" id="PF00566">
    <property type="entry name" value="RabGAP-TBC"/>
    <property type="match status" value="1"/>
</dbReference>
<dbReference type="SMART" id="SM00164">
    <property type="entry name" value="TBC"/>
    <property type="match status" value="1"/>
</dbReference>
<proteinExistence type="predicted"/>
<dbReference type="Gene3D" id="1.10.510.10">
    <property type="entry name" value="Transferase(Phosphotransferase) domain 1"/>
    <property type="match status" value="1"/>
</dbReference>
<dbReference type="PANTHER" id="PTHR47219">
    <property type="entry name" value="RAB GTPASE-ACTIVATING PROTEIN 1-LIKE"/>
    <property type="match status" value="1"/>
</dbReference>
<evidence type="ECO:0000259" key="5">
    <source>
        <dbReference type="PROSITE" id="PS50206"/>
    </source>
</evidence>
<evidence type="ECO:0000256" key="2">
    <source>
        <dbReference type="SAM" id="Phobius"/>
    </source>
</evidence>
<evidence type="ECO:0000259" key="3">
    <source>
        <dbReference type="PROSITE" id="PS50011"/>
    </source>
</evidence>
<dbReference type="InterPro" id="IPR035969">
    <property type="entry name" value="Rab-GAP_TBC_sf"/>
</dbReference>
<feature type="transmembrane region" description="Helical" evidence="2">
    <location>
        <begin position="723"/>
        <end position="742"/>
    </location>
</feature>
<dbReference type="SMART" id="SM00220">
    <property type="entry name" value="S_TKc"/>
    <property type="match status" value="1"/>
</dbReference>
<keyword evidence="2" id="KW-0472">Membrane</keyword>
<reference evidence="6 7" key="1">
    <citation type="submission" date="2024-11" db="EMBL/GenBank/DDBJ databases">
        <title>Adaptive evolution of stress response genes in parasites aligns with host niche diversity.</title>
        <authorList>
            <person name="Hahn C."/>
            <person name="Resl P."/>
        </authorList>
    </citation>
    <scope>NUCLEOTIDE SEQUENCE [LARGE SCALE GENOMIC DNA]</scope>
    <source>
        <strain evidence="6">EGGRZ-B1_66</strain>
        <tissue evidence="6">Body</tissue>
    </source>
</reference>
<name>A0ABD2QGN3_9PLAT</name>
<dbReference type="PANTHER" id="PTHR47219:SF9">
    <property type="entry name" value="GTPASE ACTIVATING PROTEIN AND CENTROSOME-ASSOCIATED, ISOFORM B"/>
    <property type="match status" value="1"/>
</dbReference>
<dbReference type="InterPro" id="IPR000195">
    <property type="entry name" value="Rab-GAP-TBC_dom"/>
</dbReference>
<dbReference type="InterPro" id="IPR011009">
    <property type="entry name" value="Kinase-like_dom_sf"/>
</dbReference>
<feature type="compositionally biased region" description="Polar residues" evidence="1">
    <location>
        <begin position="1078"/>
        <end position="1094"/>
    </location>
</feature>
<feature type="region of interest" description="Disordered" evidence="1">
    <location>
        <begin position="1074"/>
        <end position="1094"/>
    </location>
</feature>
<keyword evidence="7" id="KW-1185">Reference proteome</keyword>
<protein>
    <recommendedName>
        <fullName evidence="8">TBC domain-containing protein kinase-like protein</fullName>
    </recommendedName>
</protein>
<dbReference type="PROSITE" id="PS50086">
    <property type="entry name" value="TBC_RABGAP"/>
    <property type="match status" value="1"/>
</dbReference>
<feature type="domain" description="Rhodanese" evidence="5">
    <location>
        <begin position="893"/>
        <end position="1018"/>
    </location>
</feature>
<dbReference type="InterPro" id="IPR001763">
    <property type="entry name" value="Rhodanese-like_dom"/>
</dbReference>
<dbReference type="InterPro" id="IPR050302">
    <property type="entry name" value="Rab_GAP_TBC_domain"/>
</dbReference>
<feature type="domain" description="Rab-GAP TBC" evidence="4">
    <location>
        <begin position="486"/>
        <end position="727"/>
    </location>
</feature>
<dbReference type="Pfam" id="PF00069">
    <property type="entry name" value="Pkinase"/>
    <property type="match status" value="1"/>
</dbReference>